<evidence type="ECO:0000313" key="2">
    <source>
        <dbReference type="Proteomes" id="UP000184315"/>
    </source>
</evidence>
<protein>
    <submittedName>
        <fullName evidence="1">Uncharacterized 9.3 kDa protein in soluble hydrogenase 5'region</fullName>
    </submittedName>
</protein>
<accession>A0A1J1LEL5</accession>
<sequence>MEPIPLPAYVHYELLLQFLERKTRFAVKRNSPQYEKVDQLIITLRKAVALHKQLEQSCIQANLPVDYRWSLNEINPEQINLPEG</sequence>
<name>A0A1J1LEL5_9CYAN</name>
<gene>
    <name evidence="1" type="ORF">PL9214290032</name>
</gene>
<dbReference type="Pfam" id="PF17275">
    <property type="entry name" value="DUF5340"/>
    <property type="match status" value="1"/>
</dbReference>
<dbReference type="OrthoDB" id="487705at2"/>
<dbReference type="AlphaFoldDB" id="A0A1J1LEL5"/>
<dbReference type="InterPro" id="IPR035228">
    <property type="entry name" value="DUF5340"/>
</dbReference>
<dbReference type="STRING" id="671072.PL9214290032"/>
<reference evidence="2" key="1">
    <citation type="submission" date="2015-10" db="EMBL/GenBank/DDBJ databases">
        <authorList>
            <person name="Regsiter A."/>
            <person name="william w."/>
        </authorList>
    </citation>
    <scope>NUCLEOTIDE SEQUENCE [LARGE SCALE GENOMIC DNA]</scope>
</reference>
<evidence type="ECO:0000313" key="1">
    <source>
        <dbReference type="EMBL" id="CUR30442.1"/>
    </source>
</evidence>
<dbReference type="Proteomes" id="UP000184315">
    <property type="component" value="Unassembled WGS sequence"/>
</dbReference>
<organism evidence="1 2">
    <name type="scientific">Planktothrix tepida PCC 9214</name>
    <dbReference type="NCBI Taxonomy" id="671072"/>
    <lineage>
        <taxon>Bacteria</taxon>
        <taxon>Bacillati</taxon>
        <taxon>Cyanobacteriota</taxon>
        <taxon>Cyanophyceae</taxon>
        <taxon>Oscillatoriophycideae</taxon>
        <taxon>Oscillatoriales</taxon>
        <taxon>Microcoleaceae</taxon>
        <taxon>Planktothrix</taxon>
    </lineage>
</organism>
<dbReference type="RefSeq" id="WP_072717445.1">
    <property type="nucleotide sequence ID" value="NZ_LN889782.1"/>
</dbReference>
<keyword evidence="2" id="KW-1185">Reference proteome</keyword>
<dbReference type="EMBL" id="CZDF01000132">
    <property type="protein sequence ID" value="CUR30442.1"/>
    <property type="molecule type" value="Genomic_DNA"/>
</dbReference>
<proteinExistence type="predicted"/>